<accession>A0A3N4J063</accession>
<dbReference type="Proteomes" id="UP000276215">
    <property type="component" value="Unassembled WGS sequence"/>
</dbReference>
<protein>
    <submittedName>
        <fullName evidence="1">Uncharacterized protein</fullName>
    </submittedName>
</protein>
<evidence type="ECO:0000313" key="1">
    <source>
        <dbReference type="EMBL" id="RPA91639.1"/>
    </source>
</evidence>
<reference evidence="1 2" key="1">
    <citation type="journal article" date="2018" name="Nat. Ecol. Evol.">
        <title>Pezizomycetes genomes reveal the molecular basis of ectomycorrhizal truffle lifestyle.</title>
        <authorList>
            <person name="Murat C."/>
            <person name="Payen T."/>
            <person name="Noel B."/>
            <person name="Kuo A."/>
            <person name="Morin E."/>
            <person name="Chen J."/>
            <person name="Kohler A."/>
            <person name="Krizsan K."/>
            <person name="Balestrini R."/>
            <person name="Da Silva C."/>
            <person name="Montanini B."/>
            <person name="Hainaut M."/>
            <person name="Levati E."/>
            <person name="Barry K.W."/>
            <person name="Belfiori B."/>
            <person name="Cichocki N."/>
            <person name="Clum A."/>
            <person name="Dockter R.B."/>
            <person name="Fauchery L."/>
            <person name="Guy J."/>
            <person name="Iotti M."/>
            <person name="Le Tacon F."/>
            <person name="Lindquist E.A."/>
            <person name="Lipzen A."/>
            <person name="Malagnac F."/>
            <person name="Mello A."/>
            <person name="Molinier V."/>
            <person name="Miyauchi S."/>
            <person name="Poulain J."/>
            <person name="Riccioni C."/>
            <person name="Rubini A."/>
            <person name="Sitrit Y."/>
            <person name="Splivallo R."/>
            <person name="Traeger S."/>
            <person name="Wang M."/>
            <person name="Zifcakova L."/>
            <person name="Wipf D."/>
            <person name="Zambonelli A."/>
            <person name="Paolocci F."/>
            <person name="Nowrousian M."/>
            <person name="Ottonello S."/>
            <person name="Baldrian P."/>
            <person name="Spatafora J.W."/>
            <person name="Henrissat B."/>
            <person name="Nagy L.G."/>
            <person name="Aury J.M."/>
            <person name="Wincker P."/>
            <person name="Grigoriev I.V."/>
            <person name="Bonfante P."/>
            <person name="Martin F.M."/>
        </authorList>
    </citation>
    <scope>NUCLEOTIDE SEQUENCE [LARGE SCALE GENOMIC DNA]</scope>
    <source>
        <strain evidence="1 2">120613-1</strain>
    </source>
</reference>
<dbReference type="EMBL" id="ML120491">
    <property type="protein sequence ID" value="RPA91639.1"/>
    <property type="molecule type" value="Genomic_DNA"/>
</dbReference>
<proteinExistence type="predicted"/>
<evidence type="ECO:0000313" key="2">
    <source>
        <dbReference type="Proteomes" id="UP000276215"/>
    </source>
</evidence>
<sequence>MVPNQTIAIPRRCSPRSSPPRNGSASPDLDDSLHYFLTHSLPRSPMISDILRFFPSVIYFPITIHVPNSTSCQVTYDYYNYNLSANFSYYCFCFFSLFSFPPPDTCPFYSLPFSFSALHPQIGLLKVFLTLLAQYRTGYKSCMICLFQSCVDRAWVCNQATISYEEHIGDWSSGEYLCWYVQNTGTPTGLSAAYELIGRSVH</sequence>
<organism evidence="1 2">
    <name type="scientific">Choiromyces venosus 120613-1</name>
    <dbReference type="NCBI Taxonomy" id="1336337"/>
    <lineage>
        <taxon>Eukaryota</taxon>
        <taxon>Fungi</taxon>
        <taxon>Dikarya</taxon>
        <taxon>Ascomycota</taxon>
        <taxon>Pezizomycotina</taxon>
        <taxon>Pezizomycetes</taxon>
        <taxon>Pezizales</taxon>
        <taxon>Tuberaceae</taxon>
        <taxon>Choiromyces</taxon>
    </lineage>
</organism>
<name>A0A3N4J063_9PEZI</name>
<dbReference type="AlphaFoldDB" id="A0A3N4J063"/>
<gene>
    <name evidence="1" type="ORF">L873DRAFT_293691</name>
</gene>
<keyword evidence="2" id="KW-1185">Reference proteome</keyword>